<dbReference type="EMBL" id="JAGIBU010000002">
    <property type="protein sequence ID" value="MBS7824243.1"/>
    <property type="molecule type" value="Genomic_DNA"/>
</dbReference>
<dbReference type="EC" id="2.3.1.274" evidence="8 10"/>
<dbReference type="AlphaFoldDB" id="A0A162UU79"/>
<comment type="catalytic activity">
    <reaction evidence="1 10">
        <text>a fatty acyl-[ACP] + phosphate = an acyl phosphate + holo-[ACP]</text>
        <dbReference type="Rhea" id="RHEA:42292"/>
        <dbReference type="Rhea" id="RHEA-COMP:9685"/>
        <dbReference type="Rhea" id="RHEA-COMP:14125"/>
        <dbReference type="ChEBI" id="CHEBI:43474"/>
        <dbReference type="ChEBI" id="CHEBI:59918"/>
        <dbReference type="ChEBI" id="CHEBI:64479"/>
        <dbReference type="ChEBI" id="CHEBI:138651"/>
        <dbReference type="EC" id="2.3.1.274"/>
    </reaction>
</comment>
<keyword evidence="11" id="KW-0012">Acyltransferase</keyword>
<evidence type="ECO:0000256" key="4">
    <source>
        <dbReference type="ARBA" id="ARBA00022679"/>
    </source>
</evidence>
<evidence type="ECO:0000256" key="3">
    <source>
        <dbReference type="ARBA" id="ARBA00022516"/>
    </source>
</evidence>
<reference evidence="11" key="1">
    <citation type="submission" date="2021-03" db="EMBL/GenBank/DDBJ databases">
        <title>Identification and antibiotic profiling of Wohlfahrtiimonas chitiniclastica, an underestimated human pathogen.</title>
        <authorList>
            <person name="Kopf A."/>
            <person name="Bunk B."/>
            <person name="Coldewey S."/>
            <person name="Gunzer F."/>
            <person name="Riedel T."/>
            <person name="Schroettner P."/>
        </authorList>
    </citation>
    <scope>NUCLEOTIDE SEQUENCE</scope>
    <source>
        <strain evidence="11">DSM 100917</strain>
    </source>
</reference>
<dbReference type="GO" id="GO:0008654">
    <property type="term" value="P:phospholipid biosynthetic process"/>
    <property type="evidence" value="ECO:0007669"/>
    <property type="project" value="UniProtKB-KW"/>
</dbReference>
<dbReference type="Pfam" id="PF02504">
    <property type="entry name" value="FA_synthesis"/>
    <property type="match status" value="1"/>
</dbReference>
<keyword evidence="7 10" id="KW-1208">Phospholipid metabolism</keyword>
<name>A0A162UU79_9GAMM</name>
<protein>
    <recommendedName>
        <fullName evidence="8 10">Phosphate acyltransferase</fullName>
        <ecNumber evidence="8 10">2.3.1.274</ecNumber>
    </recommendedName>
    <alternativeName>
        <fullName evidence="10">Acyl-ACP phosphotransacylase</fullName>
    </alternativeName>
    <alternativeName>
        <fullName evidence="10">Acyl-[acyl-carrier-protein]--phosphate acyltransferase</fullName>
    </alternativeName>
    <alternativeName>
        <fullName evidence="10">Phosphate-acyl-ACP acyltransferase</fullName>
    </alternativeName>
</protein>
<evidence type="ECO:0000256" key="7">
    <source>
        <dbReference type="ARBA" id="ARBA00023264"/>
    </source>
</evidence>
<dbReference type="Proteomes" id="UP000680020">
    <property type="component" value="Unassembled WGS sequence"/>
</dbReference>
<dbReference type="PIRSF" id="PIRSF002465">
    <property type="entry name" value="Phsphlp_syn_PlsX"/>
    <property type="match status" value="1"/>
</dbReference>
<organism evidence="11 12">
    <name type="scientific">Wohlfahrtiimonas chitiniclastica</name>
    <dbReference type="NCBI Taxonomy" id="400946"/>
    <lineage>
        <taxon>Bacteria</taxon>
        <taxon>Pseudomonadati</taxon>
        <taxon>Pseudomonadota</taxon>
        <taxon>Gammaproteobacteria</taxon>
        <taxon>Cardiobacteriales</taxon>
        <taxon>Ignatzschineriaceae</taxon>
        <taxon>Wohlfahrtiimonas</taxon>
    </lineage>
</organism>
<dbReference type="GO" id="GO:0043811">
    <property type="term" value="F:phosphate:acyl-[acyl carrier protein] acyltransferase activity"/>
    <property type="evidence" value="ECO:0007669"/>
    <property type="project" value="UniProtKB-UniRule"/>
</dbReference>
<dbReference type="GO" id="GO:0006633">
    <property type="term" value="P:fatty acid biosynthetic process"/>
    <property type="evidence" value="ECO:0007669"/>
    <property type="project" value="UniProtKB-UniRule"/>
</dbReference>
<dbReference type="RefSeq" id="WP_082818398.1">
    <property type="nucleotide sequence ID" value="NZ_CP115969.1"/>
</dbReference>
<evidence type="ECO:0000313" key="11">
    <source>
        <dbReference type="EMBL" id="MBS7824243.1"/>
    </source>
</evidence>
<dbReference type="PANTHER" id="PTHR30100:SF1">
    <property type="entry name" value="PHOSPHATE ACYLTRANSFERASE"/>
    <property type="match status" value="1"/>
</dbReference>
<accession>A0A162UU79</accession>
<comment type="function">
    <text evidence="10">Catalyzes the reversible formation of acyl-phosphate (acyl-PO(4)) from acyl-[acyl-carrier-protein] (acyl-ACP). This enzyme utilizes acyl-ACP as fatty acyl donor, but not acyl-CoA.</text>
</comment>
<evidence type="ECO:0000256" key="1">
    <source>
        <dbReference type="ARBA" id="ARBA00001232"/>
    </source>
</evidence>
<comment type="subunit">
    <text evidence="9 10">Homodimer. Probably interacts with PlsY.</text>
</comment>
<evidence type="ECO:0000313" key="12">
    <source>
        <dbReference type="Proteomes" id="UP000680020"/>
    </source>
</evidence>
<comment type="similarity">
    <text evidence="10">Belongs to the PlsX family.</text>
</comment>
<dbReference type="HAMAP" id="MF_00019">
    <property type="entry name" value="PlsX"/>
    <property type="match status" value="1"/>
</dbReference>
<dbReference type="NCBIfam" id="TIGR00182">
    <property type="entry name" value="plsX"/>
    <property type="match status" value="1"/>
</dbReference>
<evidence type="ECO:0000256" key="6">
    <source>
        <dbReference type="ARBA" id="ARBA00023209"/>
    </source>
</evidence>
<proteinExistence type="inferred from homology"/>
<keyword evidence="3 10" id="KW-0444">Lipid biosynthesis</keyword>
<dbReference type="GeneID" id="58264329"/>
<evidence type="ECO:0000256" key="2">
    <source>
        <dbReference type="ARBA" id="ARBA00022490"/>
    </source>
</evidence>
<dbReference type="InterPro" id="IPR012281">
    <property type="entry name" value="Phospholipid_synth_PlsX-like"/>
</dbReference>
<keyword evidence="6 10" id="KW-0594">Phospholipid biosynthesis</keyword>
<sequence>MLNQKITIAVDVMSGDKGLAELLPAVISTVKEHDQLTVIAVGQQEQLKAHIGNHPMVTSGRIVIHHASEVVAMDEQPQSALKNKKDSSMRVAINLVKNGQAMACVSAGNTGALMATARFVLKTMPGIDRPAICTVLPSIRSPYKHVHMLDLGANVDEEPKHLQQFAMMGSLIATAVDKNENPKVALLNIGSEAIKGNSLVRETAKLLQNTDVNYIGFVEGDGIFFDDVDVVVCDGFSGNVALKTLEGSCKLVAKYLEASYKQNIFTKMAALISKPVLRSLKSKVDPRNYNGASLLGLRGIVVKSHGNADRISFANAINIAIKLADQDVVGKIEKQFSVEDGITSDSEQVKG</sequence>
<dbReference type="InterPro" id="IPR003664">
    <property type="entry name" value="FA_synthesis"/>
</dbReference>
<keyword evidence="4 10" id="KW-0808">Transferase</keyword>
<comment type="pathway">
    <text evidence="10">Lipid metabolism; phospholipid metabolism.</text>
</comment>
<comment type="subcellular location">
    <subcellularLocation>
        <location evidence="10">Cytoplasm</location>
    </subcellularLocation>
    <text evidence="10">Associated with the membrane possibly through PlsY.</text>
</comment>
<dbReference type="SUPFAM" id="SSF53659">
    <property type="entry name" value="Isocitrate/Isopropylmalate dehydrogenase-like"/>
    <property type="match status" value="1"/>
</dbReference>
<dbReference type="Gene3D" id="3.40.718.10">
    <property type="entry name" value="Isopropylmalate Dehydrogenase"/>
    <property type="match status" value="1"/>
</dbReference>
<evidence type="ECO:0000256" key="9">
    <source>
        <dbReference type="ARBA" id="ARBA00046608"/>
    </source>
</evidence>
<dbReference type="GO" id="GO:0005737">
    <property type="term" value="C:cytoplasm"/>
    <property type="evidence" value="ECO:0007669"/>
    <property type="project" value="UniProtKB-SubCell"/>
</dbReference>
<dbReference type="PANTHER" id="PTHR30100">
    <property type="entry name" value="FATTY ACID/PHOSPHOLIPID SYNTHESIS PROTEIN PLSX"/>
    <property type="match status" value="1"/>
</dbReference>
<evidence type="ECO:0000256" key="10">
    <source>
        <dbReference type="HAMAP-Rule" id="MF_00019"/>
    </source>
</evidence>
<gene>
    <name evidence="10 11" type="primary">plsX</name>
    <name evidence="11" type="ORF">J7561_03370</name>
</gene>
<keyword evidence="2 10" id="KW-0963">Cytoplasm</keyword>
<comment type="caution">
    <text evidence="11">The sequence shown here is derived from an EMBL/GenBank/DDBJ whole genome shotgun (WGS) entry which is preliminary data.</text>
</comment>
<evidence type="ECO:0000256" key="8">
    <source>
        <dbReference type="ARBA" id="ARBA00024069"/>
    </source>
</evidence>
<keyword evidence="5 10" id="KW-0443">Lipid metabolism</keyword>
<evidence type="ECO:0000256" key="5">
    <source>
        <dbReference type="ARBA" id="ARBA00023098"/>
    </source>
</evidence>